<dbReference type="Proteomes" id="UP000095287">
    <property type="component" value="Unplaced"/>
</dbReference>
<keyword evidence="3" id="KW-1185">Reference proteome</keyword>
<keyword evidence="2" id="KW-0732">Signal</keyword>
<accession>A0A1I8ATH5</accession>
<evidence type="ECO:0000313" key="4">
    <source>
        <dbReference type="WBParaSite" id="L893_g9315.t1"/>
    </source>
</evidence>
<reference evidence="4" key="1">
    <citation type="submission" date="2016-11" db="UniProtKB">
        <authorList>
            <consortium name="WormBaseParasite"/>
        </authorList>
    </citation>
    <scope>IDENTIFICATION</scope>
</reference>
<evidence type="ECO:0000256" key="2">
    <source>
        <dbReference type="SAM" id="SignalP"/>
    </source>
</evidence>
<evidence type="ECO:0000313" key="3">
    <source>
        <dbReference type="Proteomes" id="UP000095287"/>
    </source>
</evidence>
<name>A0A1I8ATH5_9BILA</name>
<dbReference type="AlphaFoldDB" id="A0A1I8ATH5"/>
<proteinExistence type="predicted"/>
<feature type="region of interest" description="Disordered" evidence="1">
    <location>
        <begin position="21"/>
        <end position="92"/>
    </location>
</feature>
<dbReference type="WBParaSite" id="L893_g9315.t1">
    <property type="protein sequence ID" value="L893_g9315.t1"/>
    <property type="gene ID" value="L893_g9315"/>
</dbReference>
<feature type="chain" id="PRO_5009315072" evidence="2">
    <location>
        <begin position="21"/>
        <end position="92"/>
    </location>
</feature>
<sequence>MESLLLTVFIVSASLGSTLSSTAFCSPGKKKSVPTVSQTEFLPPEDPDKTKTRSTARSEMSRKKSSMRMKGPRNSDDTSYENLMPSSKLPRK</sequence>
<organism evidence="3 4">
    <name type="scientific">Steinernema glaseri</name>
    <dbReference type="NCBI Taxonomy" id="37863"/>
    <lineage>
        <taxon>Eukaryota</taxon>
        <taxon>Metazoa</taxon>
        <taxon>Ecdysozoa</taxon>
        <taxon>Nematoda</taxon>
        <taxon>Chromadorea</taxon>
        <taxon>Rhabditida</taxon>
        <taxon>Tylenchina</taxon>
        <taxon>Panagrolaimomorpha</taxon>
        <taxon>Strongyloidoidea</taxon>
        <taxon>Steinernematidae</taxon>
        <taxon>Steinernema</taxon>
    </lineage>
</organism>
<protein>
    <submittedName>
        <fullName evidence="4">Secreted protein</fullName>
    </submittedName>
</protein>
<evidence type="ECO:0000256" key="1">
    <source>
        <dbReference type="SAM" id="MobiDB-lite"/>
    </source>
</evidence>
<feature type="signal peptide" evidence="2">
    <location>
        <begin position="1"/>
        <end position="20"/>
    </location>
</feature>